<reference evidence="2" key="1">
    <citation type="journal article" date="2020" name="Stud. Mycol.">
        <title>101 Dothideomycetes genomes: a test case for predicting lifestyles and emergence of pathogens.</title>
        <authorList>
            <person name="Haridas S."/>
            <person name="Albert R."/>
            <person name="Binder M."/>
            <person name="Bloem J."/>
            <person name="Labutti K."/>
            <person name="Salamov A."/>
            <person name="Andreopoulos B."/>
            <person name="Baker S."/>
            <person name="Barry K."/>
            <person name="Bills G."/>
            <person name="Bluhm B."/>
            <person name="Cannon C."/>
            <person name="Castanera R."/>
            <person name="Culley D."/>
            <person name="Daum C."/>
            <person name="Ezra D."/>
            <person name="Gonzalez J."/>
            <person name="Henrissat B."/>
            <person name="Kuo A."/>
            <person name="Liang C."/>
            <person name="Lipzen A."/>
            <person name="Lutzoni F."/>
            <person name="Magnuson J."/>
            <person name="Mondo S."/>
            <person name="Nolan M."/>
            <person name="Ohm R."/>
            <person name="Pangilinan J."/>
            <person name="Park H.-J."/>
            <person name="Ramirez L."/>
            <person name="Alfaro M."/>
            <person name="Sun H."/>
            <person name="Tritt A."/>
            <person name="Yoshinaga Y."/>
            <person name="Zwiers L.-H."/>
            <person name="Turgeon B."/>
            <person name="Goodwin S."/>
            <person name="Spatafora J."/>
            <person name="Crous P."/>
            <person name="Grigoriev I."/>
        </authorList>
    </citation>
    <scope>NUCLEOTIDE SEQUENCE</scope>
    <source>
        <strain evidence="2">CBS 123094</strain>
    </source>
</reference>
<name>A0A6A5WIQ1_9PLEO</name>
<feature type="compositionally biased region" description="Basic and acidic residues" evidence="1">
    <location>
        <begin position="300"/>
        <end position="309"/>
    </location>
</feature>
<evidence type="ECO:0000256" key="1">
    <source>
        <dbReference type="SAM" id="MobiDB-lite"/>
    </source>
</evidence>
<dbReference type="AlphaFoldDB" id="A0A6A5WIQ1"/>
<dbReference type="EMBL" id="ML977599">
    <property type="protein sequence ID" value="KAF1999015.1"/>
    <property type="molecule type" value="Genomic_DNA"/>
</dbReference>
<evidence type="ECO:0000313" key="3">
    <source>
        <dbReference type="Proteomes" id="UP000799779"/>
    </source>
</evidence>
<evidence type="ECO:0000313" key="2">
    <source>
        <dbReference type="EMBL" id="KAF1999015.1"/>
    </source>
</evidence>
<gene>
    <name evidence="2" type="ORF">P154DRAFT_602221</name>
</gene>
<feature type="region of interest" description="Disordered" evidence="1">
    <location>
        <begin position="370"/>
        <end position="391"/>
    </location>
</feature>
<protein>
    <submittedName>
        <fullName evidence="2">Uncharacterized protein</fullName>
    </submittedName>
</protein>
<feature type="compositionally biased region" description="Polar residues" evidence="1">
    <location>
        <begin position="247"/>
        <end position="258"/>
    </location>
</feature>
<keyword evidence="3" id="KW-1185">Reference proteome</keyword>
<sequence length="468" mass="51898">MTDLIKEMKTIPYLEVEILEENAVKHANARKQIKELLSKLQPIKGAPSSEKNDQVVVQATEILLRTLKGVRSMFPAFSIDVTNQRPQTSPEGQRSEHPDFLLCAGEDKLRSTQLMPINAIAKWSLEERCYTCNSCRLNMFPSKGGRAWTAGEWSVIARSHVVASLSQTSRVALYKCYLCRDFGTTVRANTPGGLLLHMHSVHKKEMDKISKWLQVSASKIGKRSRMTHGSAKSQHQKEGVKLRPTAESPQQRNATSSIVDREDDEEYLSPNGGGTDHDVGDRDLPGQWKEDGEINISPEQGEKEGKTSEYDEGNSGGNDADSVENNEIEVLDELEGVDLASILEMEHEPDPFSPMEDDVIDGDAIGLQEILDDEQSRESDDSVSISGWDLSGNDSLDMDGLAVDSDLEDSWNFQADDSEHSYADEFKAEQSREIDGSVSVSGWDLSDNDSLTADILAVDFELEDSEEL</sequence>
<feature type="region of interest" description="Disordered" evidence="1">
    <location>
        <begin position="219"/>
        <end position="329"/>
    </location>
</feature>
<organism evidence="2 3">
    <name type="scientific">Amniculicola lignicola CBS 123094</name>
    <dbReference type="NCBI Taxonomy" id="1392246"/>
    <lineage>
        <taxon>Eukaryota</taxon>
        <taxon>Fungi</taxon>
        <taxon>Dikarya</taxon>
        <taxon>Ascomycota</taxon>
        <taxon>Pezizomycotina</taxon>
        <taxon>Dothideomycetes</taxon>
        <taxon>Pleosporomycetidae</taxon>
        <taxon>Pleosporales</taxon>
        <taxon>Amniculicolaceae</taxon>
        <taxon>Amniculicola</taxon>
    </lineage>
</organism>
<proteinExistence type="predicted"/>
<accession>A0A6A5WIQ1</accession>
<dbReference type="Proteomes" id="UP000799779">
    <property type="component" value="Unassembled WGS sequence"/>
</dbReference>
<feature type="compositionally biased region" description="Basic and acidic residues" evidence="1">
    <location>
        <begin position="275"/>
        <end position="292"/>
    </location>
</feature>